<reference evidence="1" key="2">
    <citation type="journal article" date="2015" name="Fish Shellfish Immunol.">
        <title>Early steps in the European eel (Anguilla anguilla)-Vibrio vulnificus interaction in the gills: Role of the RtxA13 toxin.</title>
        <authorList>
            <person name="Callol A."/>
            <person name="Pajuelo D."/>
            <person name="Ebbesson L."/>
            <person name="Teles M."/>
            <person name="MacKenzie S."/>
            <person name="Amaro C."/>
        </authorList>
    </citation>
    <scope>NUCLEOTIDE SEQUENCE</scope>
</reference>
<proteinExistence type="predicted"/>
<evidence type="ECO:0000313" key="1">
    <source>
        <dbReference type="EMBL" id="JAH04112.1"/>
    </source>
</evidence>
<dbReference type="AlphaFoldDB" id="A0A0E9PII9"/>
<name>A0A0E9PII9_ANGAN</name>
<dbReference type="EMBL" id="GBXM01104465">
    <property type="protein sequence ID" value="JAH04112.1"/>
    <property type="molecule type" value="Transcribed_RNA"/>
</dbReference>
<sequence>MHQLSELFPLRSDALVIRKFHSSEGFLFQAADFIGHGQLQPSLIILNYRLQTDYFRP</sequence>
<accession>A0A0E9PII9</accession>
<organism evidence="1">
    <name type="scientific">Anguilla anguilla</name>
    <name type="common">European freshwater eel</name>
    <name type="synonym">Muraena anguilla</name>
    <dbReference type="NCBI Taxonomy" id="7936"/>
    <lineage>
        <taxon>Eukaryota</taxon>
        <taxon>Metazoa</taxon>
        <taxon>Chordata</taxon>
        <taxon>Craniata</taxon>
        <taxon>Vertebrata</taxon>
        <taxon>Euteleostomi</taxon>
        <taxon>Actinopterygii</taxon>
        <taxon>Neopterygii</taxon>
        <taxon>Teleostei</taxon>
        <taxon>Anguilliformes</taxon>
        <taxon>Anguillidae</taxon>
        <taxon>Anguilla</taxon>
    </lineage>
</organism>
<dbReference type="EMBL" id="GBXM01105583">
    <property type="protein sequence ID" value="JAH02994.1"/>
    <property type="molecule type" value="Transcribed_RNA"/>
</dbReference>
<protein>
    <submittedName>
        <fullName evidence="1">Uncharacterized protein</fullName>
    </submittedName>
</protein>
<reference evidence="1" key="1">
    <citation type="submission" date="2014-11" db="EMBL/GenBank/DDBJ databases">
        <authorList>
            <person name="Amaro Gonzalez C."/>
        </authorList>
    </citation>
    <scope>NUCLEOTIDE SEQUENCE</scope>
</reference>